<evidence type="ECO:0000256" key="1">
    <source>
        <dbReference type="SAM" id="Phobius"/>
    </source>
</evidence>
<gene>
    <name evidence="2" type="ORF">CAZ10_09310</name>
</gene>
<dbReference type="RefSeq" id="WP_065085902.1">
    <property type="nucleotide sequence ID" value="NZ_NFFZ01000004.1"/>
</dbReference>
<keyword evidence="1" id="KW-0472">Membrane</keyword>
<dbReference type="Proteomes" id="UP000194857">
    <property type="component" value="Unassembled WGS sequence"/>
</dbReference>
<comment type="caution">
    <text evidence="2">The sequence shown here is derived from an EMBL/GenBank/DDBJ whole genome shotgun (WGS) entry which is preliminary data.</text>
</comment>
<dbReference type="EMBL" id="NFFZ01000004">
    <property type="protein sequence ID" value="OTI63032.1"/>
    <property type="molecule type" value="Genomic_DNA"/>
</dbReference>
<keyword evidence="1" id="KW-1133">Transmembrane helix</keyword>
<protein>
    <submittedName>
        <fullName evidence="2">Uncharacterized protein</fullName>
    </submittedName>
</protein>
<reference evidence="3" key="1">
    <citation type="submission" date="2017-05" db="EMBL/GenBank/DDBJ databases">
        <authorList>
            <person name="Giani T."/>
            <person name="Arena F."/>
            <person name="Pollini S."/>
            <person name="Di Pilato V."/>
            <person name="D'Andrea M.M."/>
            <person name="Henrici De Angelis L."/>
            <person name="Bassetti M."/>
            <person name="Rossolini G.M."/>
        </authorList>
    </citation>
    <scope>NUCLEOTIDE SEQUENCE [LARGE SCALE GENOMIC DNA]</scope>
    <source>
        <strain evidence="3">S567_C10_BS</strain>
    </source>
</reference>
<evidence type="ECO:0000313" key="3">
    <source>
        <dbReference type="Proteomes" id="UP000194857"/>
    </source>
</evidence>
<keyword evidence="1" id="KW-0812">Transmembrane</keyword>
<proteinExistence type="predicted"/>
<name>A0A241XRA4_PSEAI</name>
<sequence length="136" mass="14985">MKASRILKSLPILPIAFIAFTVWVLFTPATSNWVMEGEATANGYGILVREYPLASPAAQTKINQRLEKGYLTRRDVSDLIGEILHGAPAGYAVSTLAPPGMDEPKESFNTEILRRFTGDRLEARSKTLLLQLAHDS</sequence>
<feature type="transmembrane region" description="Helical" evidence="1">
    <location>
        <begin position="7"/>
        <end position="26"/>
    </location>
</feature>
<evidence type="ECO:0000313" key="2">
    <source>
        <dbReference type="EMBL" id="OTI63032.1"/>
    </source>
</evidence>
<dbReference type="AlphaFoldDB" id="A0A241XRA4"/>
<organism evidence="2 3">
    <name type="scientific">Pseudomonas aeruginosa</name>
    <dbReference type="NCBI Taxonomy" id="287"/>
    <lineage>
        <taxon>Bacteria</taxon>
        <taxon>Pseudomonadati</taxon>
        <taxon>Pseudomonadota</taxon>
        <taxon>Gammaproteobacteria</taxon>
        <taxon>Pseudomonadales</taxon>
        <taxon>Pseudomonadaceae</taxon>
        <taxon>Pseudomonas</taxon>
    </lineage>
</organism>
<accession>A0A241XRA4</accession>